<dbReference type="OrthoDB" id="9807812at2"/>
<dbReference type="GO" id="GO:0004792">
    <property type="term" value="F:thiosulfate-cyanide sulfurtransferase activity"/>
    <property type="evidence" value="ECO:0007669"/>
    <property type="project" value="TreeGrafter"/>
</dbReference>
<dbReference type="EMBL" id="QETF01000001">
    <property type="protein sequence ID" value="PWG18685.1"/>
    <property type="molecule type" value="Genomic_DNA"/>
</dbReference>
<evidence type="ECO:0000313" key="3">
    <source>
        <dbReference type="Proteomes" id="UP000245293"/>
    </source>
</evidence>
<evidence type="ECO:0000313" key="2">
    <source>
        <dbReference type="EMBL" id="PWG18685.1"/>
    </source>
</evidence>
<dbReference type="PANTHER" id="PTHR44086">
    <property type="entry name" value="THIOSULFATE SULFURTRANSFERASE RDL2, MITOCHONDRIAL-RELATED"/>
    <property type="match status" value="1"/>
</dbReference>
<proteinExistence type="predicted"/>
<dbReference type="PROSITE" id="PS50206">
    <property type="entry name" value="RHODANESE_3"/>
    <property type="match status" value="1"/>
</dbReference>
<organism evidence="2 3">
    <name type="scientific">Salibaculum griseiflavum</name>
    <dbReference type="NCBI Taxonomy" id="1914409"/>
    <lineage>
        <taxon>Bacteria</taxon>
        <taxon>Pseudomonadati</taxon>
        <taxon>Pseudomonadota</taxon>
        <taxon>Alphaproteobacteria</taxon>
        <taxon>Rhodobacterales</taxon>
        <taxon>Roseobacteraceae</taxon>
        <taxon>Salibaculum</taxon>
    </lineage>
</organism>
<accession>A0A2V1P895</accession>
<dbReference type="AlphaFoldDB" id="A0A2V1P895"/>
<dbReference type="PANTHER" id="PTHR44086:SF10">
    <property type="entry name" value="THIOSULFATE SULFURTRANSFERASE_RHODANESE-LIKE DOMAIN-CONTAINING PROTEIN 3"/>
    <property type="match status" value="1"/>
</dbReference>
<comment type="caution">
    <text evidence="2">The sequence shown here is derived from an EMBL/GenBank/DDBJ whole genome shotgun (WGS) entry which is preliminary data.</text>
</comment>
<dbReference type="InterPro" id="IPR001763">
    <property type="entry name" value="Rhodanese-like_dom"/>
</dbReference>
<dbReference type="InterPro" id="IPR036873">
    <property type="entry name" value="Rhodanese-like_dom_sf"/>
</dbReference>
<gene>
    <name evidence="2" type="ORF">DFK10_01870</name>
</gene>
<keyword evidence="3" id="KW-1185">Reference proteome</keyword>
<protein>
    <submittedName>
        <fullName evidence="2">Rhodanese</fullName>
    </submittedName>
</protein>
<evidence type="ECO:0000259" key="1">
    <source>
        <dbReference type="PROSITE" id="PS50206"/>
    </source>
</evidence>
<feature type="domain" description="Rhodanese" evidence="1">
    <location>
        <begin position="29"/>
        <end position="123"/>
    </location>
</feature>
<reference evidence="3" key="1">
    <citation type="submission" date="2018-05" db="EMBL/GenBank/DDBJ databases">
        <authorList>
            <person name="Du Z."/>
            <person name="Wang X."/>
        </authorList>
    </citation>
    <scope>NUCLEOTIDE SEQUENCE [LARGE SCALE GENOMIC DNA]</scope>
    <source>
        <strain evidence="3">WDS4C29</strain>
    </source>
</reference>
<sequence>MAKTVEELVKAARAEVPAISPAEAKRLHGREDTVFLDVREPVEVAAGKVKGALAIPRGVLEFQVGSAENRPSTLSEDKTVIVYCAGGGRAALAGQTLKAMGFADVRNLGGYKDWVEADGETERDI</sequence>
<dbReference type="Pfam" id="PF00581">
    <property type="entry name" value="Rhodanese"/>
    <property type="match status" value="1"/>
</dbReference>
<dbReference type="Gene3D" id="3.40.250.10">
    <property type="entry name" value="Rhodanese-like domain"/>
    <property type="match status" value="1"/>
</dbReference>
<dbReference type="Proteomes" id="UP000245293">
    <property type="component" value="Unassembled WGS sequence"/>
</dbReference>
<name>A0A2V1P895_9RHOB</name>
<dbReference type="SMART" id="SM00450">
    <property type="entry name" value="RHOD"/>
    <property type="match status" value="1"/>
</dbReference>
<dbReference type="SUPFAM" id="SSF52821">
    <property type="entry name" value="Rhodanese/Cell cycle control phosphatase"/>
    <property type="match status" value="1"/>
</dbReference>
<dbReference type="RefSeq" id="WP_109385980.1">
    <property type="nucleotide sequence ID" value="NZ_QETF01000001.1"/>
</dbReference>